<evidence type="ECO:0000313" key="6">
    <source>
        <dbReference type="EMBL" id="CAL99642.1"/>
    </source>
</evidence>
<keyword evidence="3" id="KW-0143">Chaperone</keyword>
<accession>A4F6G8</accession>
<dbReference type="GO" id="GO:0140662">
    <property type="term" value="F:ATP-dependent protein folding chaperone"/>
    <property type="evidence" value="ECO:0007669"/>
    <property type="project" value="InterPro"/>
</dbReference>
<dbReference type="Gene3D" id="3.30.420.40">
    <property type="match status" value="2"/>
</dbReference>
<feature type="transmembrane region" description="Helical" evidence="5">
    <location>
        <begin position="379"/>
        <end position="398"/>
    </location>
</feature>
<dbReference type="STRING" id="405948.SACE_0293"/>
<dbReference type="SUPFAM" id="SSF53067">
    <property type="entry name" value="Actin-like ATPase domain"/>
    <property type="match status" value="2"/>
</dbReference>
<evidence type="ECO:0000313" key="7">
    <source>
        <dbReference type="Proteomes" id="UP000006728"/>
    </source>
</evidence>
<dbReference type="eggNOG" id="COG0443">
    <property type="taxonomic scope" value="Bacteria"/>
</dbReference>
<proteinExistence type="predicted"/>
<sequence>MLCRAQDGSYLAGEQAQRQELTHHQWVARGFTRRVGEDAPLLVGNDFVQPHALAATMIEWVADAVAHRQGHPPEHIAVAHSANWGPHRTHVVHQALAQLGISDVTLLPEPVAVAMDYASKQRVDDGGAIAVGNIGGTGFDATVLRRRTPGFEVVGPPLDSPHPGGQDLDDALFEHIRAELGGLAGLDVTDFNVRATLAQLRGDCVHARETLSFHPGATLRIHLPKVNTDFAVSRSRFEKLARTHLERVPELVLQAVQSANLTPGELDAVVLAGGVARTPLLKQLVQERLERQPLVDGAPELVAACGAAVSAVKAVSTEGDQAASMAETSVLMRIEAPDDDPNLLDPLDDDVAESPRPPVEVEPMHIEPPDEKRQRLFKILKLTLAALLVIAGLIMTFYGTPSTGGLLGGAGGPAPQQQQR</sequence>
<evidence type="ECO:0000256" key="4">
    <source>
        <dbReference type="SAM" id="MobiDB-lite"/>
    </source>
</evidence>
<dbReference type="KEGG" id="sen:SACE_0293"/>
<evidence type="ECO:0000256" key="5">
    <source>
        <dbReference type="SAM" id="Phobius"/>
    </source>
</evidence>
<keyword evidence="5" id="KW-0812">Transmembrane</keyword>
<gene>
    <name evidence="6" type="primary">dnaK</name>
    <name evidence="6" type="ordered locus">SACE_0293</name>
</gene>
<keyword evidence="5" id="KW-1133">Transmembrane helix</keyword>
<evidence type="ECO:0000256" key="1">
    <source>
        <dbReference type="ARBA" id="ARBA00022741"/>
    </source>
</evidence>
<protein>
    <submittedName>
        <fullName evidence="6">Chaperone protein HscC</fullName>
    </submittedName>
</protein>
<name>A4F6G8_SACEN</name>
<dbReference type="Proteomes" id="UP000006728">
    <property type="component" value="Chromosome"/>
</dbReference>
<keyword evidence="1" id="KW-0547">Nucleotide-binding</keyword>
<evidence type="ECO:0000256" key="2">
    <source>
        <dbReference type="ARBA" id="ARBA00022840"/>
    </source>
</evidence>
<feature type="region of interest" description="Disordered" evidence="4">
    <location>
        <begin position="338"/>
        <end position="365"/>
    </location>
</feature>
<dbReference type="PANTHER" id="PTHR19375">
    <property type="entry name" value="HEAT SHOCK PROTEIN 70KDA"/>
    <property type="match status" value="1"/>
</dbReference>
<keyword evidence="5" id="KW-0472">Membrane</keyword>
<dbReference type="HOGENOM" id="CLU_052973_0_0_11"/>
<dbReference type="InterPro" id="IPR043129">
    <property type="entry name" value="ATPase_NBD"/>
</dbReference>
<organism evidence="6 7">
    <name type="scientific">Saccharopolyspora erythraea (strain ATCC 11635 / DSM 40517 / JCM 4748 / NBRC 13426 / NCIMB 8594 / NRRL 2338)</name>
    <dbReference type="NCBI Taxonomy" id="405948"/>
    <lineage>
        <taxon>Bacteria</taxon>
        <taxon>Bacillati</taxon>
        <taxon>Actinomycetota</taxon>
        <taxon>Actinomycetes</taxon>
        <taxon>Pseudonocardiales</taxon>
        <taxon>Pseudonocardiaceae</taxon>
        <taxon>Saccharopolyspora</taxon>
    </lineage>
</organism>
<dbReference type="AlphaFoldDB" id="A4F6G8"/>
<evidence type="ECO:0000256" key="3">
    <source>
        <dbReference type="ARBA" id="ARBA00023186"/>
    </source>
</evidence>
<dbReference type="InterPro" id="IPR013126">
    <property type="entry name" value="Hsp_70_fam"/>
</dbReference>
<feature type="compositionally biased region" description="Acidic residues" evidence="4">
    <location>
        <begin position="338"/>
        <end position="352"/>
    </location>
</feature>
<dbReference type="GO" id="GO:0005524">
    <property type="term" value="F:ATP binding"/>
    <property type="evidence" value="ECO:0007669"/>
    <property type="project" value="UniProtKB-KW"/>
</dbReference>
<dbReference type="Pfam" id="PF00012">
    <property type="entry name" value="HSP70"/>
    <property type="match status" value="1"/>
</dbReference>
<reference evidence="6 7" key="1">
    <citation type="journal article" date="2007" name="Nat. Biotechnol.">
        <title>Complete genome sequence of the erythromycin-producing bacterium Saccharopolyspora erythraea NRRL23338.</title>
        <authorList>
            <person name="Oliynyk M."/>
            <person name="Samborskyy M."/>
            <person name="Lester J.B."/>
            <person name="Mironenko T."/>
            <person name="Scott N."/>
            <person name="Dickens S."/>
            <person name="Haydock S.F."/>
            <person name="Leadlay P.F."/>
        </authorList>
    </citation>
    <scope>NUCLEOTIDE SEQUENCE [LARGE SCALE GENOMIC DNA]</scope>
    <source>
        <strain evidence="7">ATCC 11635 / DSM 40517 / JCM 4748 / NBRC 13426 / NCIMB 8594 / NRRL 2338</strain>
    </source>
</reference>
<keyword evidence="7" id="KW-1185">Reference proteome</keyword>
<dbReference type="Gene3D" id="3.90.640.10">
    <property type="entry name" value="Actin, Chain A, domain 4"/>
    <property type="match status" value="1"/>
</dbReference>
<keyword evidence="2" id="KW-0067">ATP-binding</keyword>
<dbReference type="EMBL" id="AM420293">
    <property type="protein sequence ID" value="CAL99642.1"/>
    <property type="molecule type" value="Genomic_DNA"/>
</dbReference>